<dbReference type="EMBL" id="JAFBMS010000288">
    <property type="protein sequence ID" value="KAG9331797.1"/>
    <property type="molecule type" value="Genomic_DNA"/>
</dbReference>
<name>A0A8T2N5I7_9TELE</name>
<feature type="non-terminal residue" evidence="4">
    <location>
        <position position="175"/>
    </location>
</feature>
<evidence type="ECO:0000313" key="5">
    <source>
        <dbReference type="Proteomes" id="UP000824540"/>
    </source>
</evidence>
<feature type="domain" description="ABC transporter TMD0" evidence="3">
    <location>
        <begin position="23"/>
        <end position="156"/>
    </location>
</feature>
<feature type="transmembrane region" description="Helical" evidence="2">
    <location>
        <begin position="35"/>
        <end position="54"/>
    </location>
</feature>
<keyword evidence="2" id="KW-0812">Transmembrane</keyword>
<feature type="transmembrane region" description="Helical" evidence="2">
    <location>
        <begin position="134"/>
        <end position="151"/>
    </location>
</feature>
<organism evidence="4 5">
    <name type="scientific">Albula glossodonta</name>
    <name type="common">roundjaw bonefish</name>
    <dbReference type="NCBI Taxonomy" id="121402"/>
    <lineage>
        <taxon>Eukaryota</taxon>
        <taxon>Metazoa</taxon>
        <taxon>Chordata</taxon>
        <taxon>Craniata</taxon>
        <taxon>Vertebrata</taxon>
        <taxon>Euteleostomi</taxon>
        <taxon>Actinopterygii</taxon>
        <taxon>Neopterygii</taxon>
        <taxon>Teleostei</taxon>
        <taxon>Albuliformes</taxon>
        <taxon>Albulidae</taxon>
        <taxon>Albula</taxon>
    </lineage>
</organism>
<proteinExistence type="predicted"/>
<accession>A0A8T2N5I7</accession>
<comment type="subcellular location">
    <subcellularLocation>
        <location evidence="1">Membrane</location>
        <topology evidence="1">Multi-pass membrane protein</topology>
    </subcellularLocation>
</comment>
<keyword evidence="2" id="KW-0472">Membrane</keyword>
<dbReference type="InterPro" id="IPR056227">
    <property type="entry name" value="TMD0_ABC"/>
</dbReference>
<comment type="caution">
    <text evidence="4">The sequence shown here is derived from an EMBL/GenBank/DDBJ whole genome shotgun (WGS) entry which is preliminary data.</text>
</comment>
<dbReference type="Pfam" id="PF24357">
    <property type="entry name" value="TMD0_ABC"/>
    <property type="match status" value="1"/>
</dbReference>
<dbReference type="AlphaFoldDB" id="A0A8T2N5I7"/>
<feature type="transmembrane region" description="Helical" evidence="2">
    <location>
        <begin position="74"/>
        <end position="92"/>
    </location>
</feature>
<gene>
    <name evidence="4" type="ORF">JZ751_016999</name>
</gene>
<dbReference type="Proteomes" id="UP000824540">
    <property type="component" value="Unassembled WGS sequence"/>
</dbReference>
<feature type="transmembrane region" description="Helical" evidence="2">
    <location>
        <begin position="98"/>
        <end position="122"/>
    </location>
</feature>
<dbReference type="OrthoDB" id="8941168at2759"/>
<protein>
    <recommendedName>
        <fullName evidence="3">ABC transporter TMD0 domain-containing protein</fullName>
    </recommendedName>
</protein>
<keyword evidence="2" id="KW-1133">Transmembrane helix</keyword>
<keyword evidence="5" id="KW-1185">Reference proteome</keyword>
<dbReference type="GO" id="GO:0016020">
    <property type="term" value="C:membrane"/>
    <property type="evidence" value="ECO:0007669"/>
    <property type="project" value="UniProtKB-SubCell"/>
</dbReference>
<evidence type="ECO:0000256" key="2">
    <source>
        <dbReference type="SAM" id="Phobius"/>
    </source>
</evidence>
<evidence type="ECO:0000256" key="1">
    <source>
        <dbReference type="ARBA" id="ARBA00004141"/>
    </source>
</evidence>
<evidence type="ECO:0000313" key="4">
    <source>
        <dbReference type="EMBL" id="KAG9331797.1"/>
    </source>
</evidence>
<evidence type="ECO:0000259" key="3">
    <source>
        <dbReference type="Pfam" id="PF24357"/>
    </source>
</evidence>
<sequence length="175" mass="20736">MDLFCSYSGLDPLWDWNRTWHTQNPDLTQCFQNTVLVWVPCMYLWLCAPLYCVYLRHHDRGCICMTRLNKAKTVLGFSLAFCGFVECFYLLLEHYQEIHLHLVFLLSPIMRSITMVLAVCVVQQERMRGCRSSLFLFVFWLLVSLCSLVRLRSKMVLAIQEVRGLRRCSKDRHRC</sequence>
<reference evidence="4" key="1">
    <citation type="thesis" date="2021" institute="BYU ScholarsArchive" country="Provo, UT, USA">
        <title>Applications of and Algorithms for Genome Assembly and Genomic Analyses with an Emphasis on Marine Teleosts.</title>
        <authorList>
            <person name="Pickett B.D."/>
        </authorList>
    </citation>
    <scope>NUCLEOTIDE SEQUENCE</scope>
    <source>
        <strain evidence="4">HI-2016</strain>
    </source>
</reference>